<dbReference type="GO" id="GO:0050568">
    <property type="term" value="F:protein-glutamine glutaminase activity"/>
    <property type="evidence" value="ECO:0007669"/>
    <property type="project" value="UniProtKB-UniRule"/>
</dbReference>
<comment type="similarity">
    <text evidence="3">Belongs to the CheD family.</text>
</comment>
<feature type="domain" description="HDOD" evidence="4">
    <location>
        <begin position="180"/>
        <end position="376"/>
    </location>
</feature>
<dbReference type="SUPFAM" id="SSF64438">
    <property type="entry name" value="CNF1/YfiH-like putative cysteine hydrolases"/>
    <property type="match status" value="1"/>
</dbReference>
<dbReference type="SMART" id="SM00471">
    <property type="entry name" value="HDc"/>
    <property type="match status" value="1"/>
</dbReference>
<dbReference type="EMBL" id="DRBS01000330">
    <property type="protein sequence ID" value="HDD44974.1"/>
    <property type="molecule type" value="Genomic_DNA"/>
</dbReference>
<protein>
    <recommendedName>
        <fullName evidence="3">Probable chemoreceptor glutamine deamidase CheD</fullName>
        <ecNumber evidence="3">3.5.1.44</ecNumber>
    </recommendedName>
</protein>
<dbReference type="EC" id="3.5.1.44" evidence="3"/>
<gene>
    <name evidence="3" type="primary">cheD</name>
    <name evidence="5" type="ORF">ENG63_08985</name>
</gene>
<evidence type="ECO:0000313" key="5">
    <source>
        <dbReference type="EMBL" id="HDD44974.1"/>
    </source>
</evidence>
<dbReference type="NCBIfam" id="TIGR00277">
    <property type="entry name" value="HDIG"/>
    <property type="match status" value="1"/>
</dbReference>
<dbReference type="InterPro" id="IPR038592">
    <property type="entry name" value="CheD-like_sf"/>
</dbReference>
<dbReference type="InterPro" id="IPR006675">
    <property type="entry name" value="HDIG_dom"/>
</dbReference>
<proteinExistence type="inferred from homology"/>
<dbReference type="InterPro" id="IPR003607">
    <property type="entry name" value="HD/PDEase_dom"/>
</dbReference>
<evidence type="ECO:0000256" key="3">
    <source>
        <dbReference type="HAMAP-Rule" id="MF_01440"/>
    </source>
</evidence>
<keyword evidence="2 3" id="KW-0378">Hydrolase</keyword>
<dbReference type="InterPro" id="IPR052340">
    <property type="entry name" value="RNase_Y/CdgJ"/>
</dbReference>
<dbReference type="GO" id="GO:0006935">
    <property type="term" value="P:chemotaxis"/>
    <property type="evidence" value="ECO:0007669"/>
    <property type="project" value="UniProtKB-UniRule"/>
</dbReference>
<dbReference type="Pfam" id="PF03975">
    <property type="entry name" value="CheD"/>
    <property type="match status" value="1"/>
</dbReference>
<organism evidence="5">
    <name type="scientific">Desulfofervidus auxilii</name>
    <dbReference type="NCBI Taxonomy" id="1621989"/>
    <lineage>
        <taxon>Bacteria</taxon>
        <taxon>Pseudomonadati</taxon>
        <taxon>Thermodesulfobacteriota</taxon>
        <taxon>Candidatus Desulfofervidia</taxon>
        <taxon>Candidatus Desulfofervidales</taxon>
        <taxon>Candidatus Desulfofervidaceae</taxon>
        <taxon>Candidatus Desulfofervidus</taxon>
    </lineage>
</organism>
<comment type="function">
    <text evidence="3">Probably deamidates glutamine residues to glutamate on methyl-accepting chemotaxis receptors (MCPs), playing an important role in chemotaxis.</text>
</comment>
<dbReference type="HAMAP" id="MF_01440">
    <property type="entry name" value="CheD"/>
    <property type="match status" value="1"/>
</dbReference>
<dbReference type="Gene3D" id="1.10.3210.10">
    <property type="entry name" value="Hypothetical protein af1432"/>
    <property type="match status" value="1"/>
</dbReference>
<keyword evidence="1 3" id="KW-0145">Chemotaxis</keyword>
<dbReference type="Gene3D" id="3.30.1330.200">
    <property type="match status" value="1"/>
</dbReference>
<dbReference type="Pfam" id="PF08668">
    <property type="entry name" value="HDOD"/>
    <property type="match status" value="1"/>
</dbReference>
<dbReference type="PANTHER" id="PTHR33525">
    <property type="match status" value="1"/>
</dbReference>
<dbReference type="Proteomes" id="UP000886289">
    <property type="component" value="Unassembled WGS sequence"/>
</dbReference>
<dbReference type="InterPro" id="IPR005659">
    <property type="entry name" value="Chemorcpt_Glu_NH3ase_CheD"/>
</dbReference>
<evidence type="ECO:0000256" key="2">
    <source>
        <dbReference type="ARBA" id="ARBA00022801"/>
    </source>
</evidence>
<evidence type="ECO:0000259" key="4">
    <source>
        <dbReference type="PROSITE" id="PS51833"/>
    </source>
</evidence>
<dbReference type="PROSITE" id="PS51833">
    <property type="entry name" value="HDOD"/>
    <property type="match status" value="1"/>
</dbReference>
<dbReference type="PANTHER" id="PTHR33525:SF3">
    <property type="entry name" value="RIBONUCLEASE Y"/>
    <property type="match status" value="1"/>
</dbReference>
<name>A0A7C0U3N0_DESA2</name>
<dbReference type="InterPro" id="IPR011324">
    <property type="entry name" value="Cytotoxic_necrot_fac-like_cat"/>
</dbReference>
<dbReference type="InterPro" id="IPR013976">
    <property type="entry name" value="HDOD"/>
</dbReference>
<comment type="caution">
    <text evidence="5">The sequence shown here is derived from an EMBL/GenBank/DDBJ whole genome shotgun (WGS) entry which is preliminary data.</text>
</comment>
<sequence length="447" mass="49589">MTKLEKTFFISPGNFYISNNPEIILETCLGSCVGVALYDAVNKVGGIIHIVLPEGDKKKMLNHPTRYAVSGIPFLIKEMTKLGASRSFLTATIVGGASLSKDTNIKIGQRNIDKVREVLAREGIPILEEDLGGSFSRLFRLRIKDGKVTLTQIGKRISETIPATSTKIELKEILEKVDQIRPLSKTVQEVLKIINAEPNNVEEVKKVVLKDQALTTNILKVCNSAYYGLSQRVSNLSHAIILLGFQTVKKILLAVSLKSTLDRKIDVYDLKRGELFKHALACALTAELIAKEKQYKDPEVVFTAALLHDLGKVVLDQCAFEQFALIMNKVAKEKKAFWIVEKEILGFDHAQIGGLIAQRWKLPQILIEAITLHHSPEKAKFTPEVVSIVHIADVICSMLGIGCGVDGLNNPIHPYALSLLAFNSSEIDNIVEKLPEFIEEIKTFEEI</sequence>
<dbReference type="CDD" id="cd16352">
    <property type="entry name" value="CheD"/>
    <property type="match status" value="1"/>
</dbReference>
<dbReference type="SUPFAM" id="SSF109604">
    <property type="entry name" value="HD-domain/PDEase-like"/>
    <property type="match status" value="1"/>
</dbReference>
<accession>A0A7C0U3N0</accession>
<reference evidence="5" key="1">
    <citation type="journal article" date="2020" name="mSystems">
        <title>Genome- and Community-Level Interaction Insights into Carbon Utilization and Element Cycling Functions of Hydrothermarchaeota in Hydrothermal Sediment.</title>
        <authorList>
            <person name="Zhou Z."/>
            <person name="Liu Y."/>
            <person name="Xu W."/>
            <person name="Pan J."/>
            <person name="Luo Z.H."/>
            <person name="Li M."/>
        </authorList>
    </citation>
    <scope>NUCLEOTIDE SEQUENCE [LARGE SCALE GENOMIC DNA]</scope>
    <source>
        <strain evidence="5">HyVt-233</strain>
    </source>
</reference>
<evidence type="ECO:0000256" key="1">
    <source>
        <dbReference type="ARBA" id="ARBA00022500"/>
    </source>
</evidence>
<dbReference type="CDD" id="cd00077">
    <property type="entry name" value="HDc"/>
    <property type="match status" value="1"/>
</dbReference>
<dbReference type="AlphaFoldDB" id="A0A7C0U3N0"/>
<comment type="catalytic activity">
    <reaction evidence="3">
        <text>L-glutaminyl-[protein] + H2O = L-glutamyl-[protein] + NH4(+)</text>
        <dbReference type="Rhea" id="RHEA:16441"/>
        <dbReference type="Rhea" id="RHEA-COMP:10207"/>
        <dbReference type="Rhea" id="RHEA-COMP:10208"/>
        <dbReference type="ChEBI" id="CHEBI:15377"/>
        <dbReference type="ChEBI" id="CHEBI:28938"/>
        <dbReference type="ChEBI" id="CHEBI:29973"/>
        <dbReference type="ChEBI" id="CHEBI:30011"/>
        <dbReference type="EC" id="3.5.1.44"/>
    </reaction>
</comment>